<gene>
    <name evidence="1" type="ORF">ESZ26_17760</name>
    <name evidence="2" type="ORF">ESZ27_17345</name>
</gene>
<dbReference type="AlphaFoldDB" id="A0A5C6Q391"/>
<accession>A0A5C6Q391</accession>
<protein>
    <recommendedName>
        <fullName evidence="5">Lipoprotein</fullName>
    </recommendedName>
</protein>
<reference evidence="2 4" key="1">
    <citation type="submission" date="2019-07" db="EMBL/GenBank/DDBJ databases">
        <title>Genomes of sea-ice associated Colwellia species.</title>
        <authorList>
            <person name="Bowman J.P."/>
        </authorList>
    </citation>
    <scope>NUCLEOTIDE SEQUENCE [LARGE SCALE GENOMIC DNA]</scope>
    <source>
        <strain evidence="1 3">ACAM 607</strain>
        <strain evidence="2 4">IC036</strain>
    </source>
</reference>
<keyword evidence="3" id="KW-1185">Reference proteome</keyword>
<name>A0A5C6Q391_9GAMM</name>
<evidence type="ECO:0008006" key="5">
    <source>
        <dbReference type="Google" id="ProtNLM"/>
    </source>
</evidence>
<dbReference type="Proteomes" id="UP000321525">
    <property type="component" value="Unassembled WGS sequence"/>
</dbReference>
<dbReference type="EMBL" id="VOLR01000035">
    <property type="protein sequence ID" value="TWX54516.1"/>
    <property type="molecule type" value="Genomic_DNA"/>
</dbReference>
<dbReference type="PROSITE" id="PS51257">
    <property type="entry name" value="PROKAR_LIPOPROTEIN"/>
    <property type="match status" value="1"/>
</dbReference>
<dbReference type="EMBL" id="VOLQ01000047">
    <property type="protein sequence ID" value="TWX63296.1"/>
    <property type="molecule type" value="Genomic_DNA"/>
</dbReference>
<dbReference type="RefSeq" id="WP_146800964.1">
    <property type="nucleotide sequence ID" value="NZ_VOLP01000034.1"/>
</dbReference>
<evidence type="ECO:0000313" key="2">
    <source>
        <dbReference type="EMBL" id="TWX63296.1"/>
    </source>
</evidence>
<evidence type="ECO:0000313" key="3">
    <source>
        <dbReference type="Proteomes" id="UP000321525"/>
    </source>
</evidence>
<sequence>MEISKCVVLAFLLCGCTVSNHNLNNGPNALGGGFSDNELHKGLYFIVAKTNFAPWSDHKAAHKIFNRRATQLCGSADFTSIELVKREFEHIPRDLPPKYIISQVNGYVICKSSNLTIIEAEKLIQASYTESL</sequence>
<dbReference type="Proteomes" id="UP000321917">
    <property type="component" value="Unassembled WGS sequence"/>
</dbReference>
<proteinExistence type="predicted"/>
<organism evidence="2 4">
    <name type="scientific">Colwellia hornerae</name>
    <dbReference type="NCBI Taxonomy" id="89402"/>
    <lineage>
        <taxon>Bacteria</taxon>
        <taxon>Pseudomonadati</taxon>
        <taxon>Pseudomonadota</taxon>
        <taxon>Gammaproteobacteria</taxon>
        <taxon>Alteromonadales</taxon>
        <taxon>Colwelliaceae</taxon>
        <taxon>Colwellia</taxon>
    </lineage>
</organism>
<evidence type="ECO:0000313" key="1">
    <source>
        <dbReference type="EMBL" id="TWX54516.1"/>
    </source>
</evidence>
<comment type="caution">
    <text evidence="2">The sequence shown here is derived from an EMBL/GenBank/DDBJ whole genome shotgun (WGS) entry which is preliminary data.</text>
</comment>
<evidence type="ECO:0000313" key="4">
    <source>
        <dbReference type="Proteomes" id="UP000321917"/>
    </source>
</evidence>
<dbReference type="OrthoDB" id="6388970at2"/>